<gene>
    <name evidence="3" type="ORF">EV644_10638</name>
</gene>
<dbReference type="PROSITE" id="PS51257">
    <property type="entry name" value="PROKAR_LIPOPROTEIN"/>
    <property type="match status" value="1"/>
</dbReference>
<sequence length="397" mass="41996">MTVRGKQAKMFIVAIALAVAAAGGCGGQQSGSGSALPSATSTVSPDLVRVRGVSTDDDGGSESFEVIADGNRRFRLTVLTGSEAGYYQVWDGKALLLYNPDEDPQYRRIENPGEDESPDLTFFYRTDTEEFEQLCPAAKRLGTRTLFGRKAVRYHCDKVESSDQMPDMDAREIALDEKTGLVMVYGSSDVITEVTFDPVIAADTFSTELPPGADSSVATPEGESTDVPPDAESTEVPPDGGDVEPNEIGSFRLNAVGGGFVNSTSYRGKPFVIVAGSADGIRTALGRLLPMTRAGKPPVVGFLLVMPPEDWKGSLLNPKDVDQLAASISKSAGTFAAPVGLDFKGAASWVFSGDMTVPPDLTQVTIALVASDGTFAHVTPAREVTDANLRNWIAALS</sequence>
<proteinExistence type="predicted"/>
<name>A0ABY2BJH0_9ACTN</name>
<protein>
    <submittedName>
        <fullName evidence="3">Uncharacterized protein</fullName>
    </submittedName>
</protein>
<feature type="region of interest" description="Disordered" evidence="1">
    <location>
        <begin position="206"/>
        <end position="243"/>
    </location>
</feature>
<reference evidence="3 4" key="1">
    <citation type="journal article" date="2015" name="Stand. Genomic Sci.">
        <title>Genomic Encyclopedia of Bacterial and Archaeal Type Strains, Phase III: the genomes of soil and plant-associated and newly described type strains.</title>
        <authorList>
            <person name="Whitman W.B."/>
            <person name="Woyke T."/>
            <person name="Klenk H.P."/>
            <person name="Zhou Y."/>
            <person name="Lilburn T.G."/>
            <person name="Beck B.J."/>
            <person name="De Vos P."/>
            <person name="Vandamme P."/>
            <person name="Eisen J.A."/>
            <person name="Garrity G."/>
            <person name="Hugenholtz P."/>
            <person name="Kyrpides N.C."/>
        </authorList>
    </citation>
    <scope>NUCLEOTIDE SEQUENCE [LARGE SCALE GENOMIC DNA]</scope>
    <source>
        <strain evidence="3 4">VKM Ac-2538</strain>
    </source>
</reference>
<evidence type="ECO:0000256" key="1">
    <source>
        <dbReference type="SAM" id="MobiDB-lite"/>
    </source>
</evidence>
<dbReference type="Proteomes" id="UP000295818">
    <property type="component" value="Unassembled WGS sequence"/>
</dbReference>
<evidence type="ECO:0000313" key="4">
    <source>
        <dbReference type="Proteomes" id="UP000295818"/>
    </source>
</evidence>
<comment type="caution">
    <text evidence="3">The sequence shown here is derived from an EMBL/GenBank/DDBJ whole genome shotgun (WGS) entry which is preliminary data.</text>
</comment>
<organism evidence="3 4">
    <name type="scientific">Kribbella orskensis</name>
    <dbReference type="NCBI Taxonomy" id="2512216"/>
    <lineage>
        <taxon>Bacteria</taxon>
        <taxon>Bacillati</taxon>
        <taxon>Actinomycetota</taxon>
        <taxon>Actinomycetes</taxon>
        <taxon>Propionibacteriales</taxon>
        <taxon>Kribbellaceae</taxon>
        <taxon>Kribbella</taxon>
    </lineage>
</organism>
<evidence type="ECO:0000256" key="2">
    <source>
        <dbReference type="SAM" id="SignalP"/>
    </source>
</evidence>
<dbReference type="EMBL" id="SLWM01000006">
    <property type="protein sequence ID" value="TCO22731.1"/>
    <property type="molecule type" value="Genomic_DNA"/>
</dbReference>
<keyword evidence="4" id="KW-1185">Reference proteome</keyword>
<accession>A0ABY2BJH0</accession>
<evidence type="ECO:0000313" key="3">
    <source>
        <dbReference type="EMBL" id="TCO22731.1"/>
    </source>
</evidence>
<feature type="signal peptide" evidence="2">
    <location>
        <begin position="1"/>
        <end position="21"/>
    </location>
</feature>
<keyword evidence="2" id="KW-0732">Signal</keyword>
<feature type="chain" id="PRO_5046799603" evidence="2">
    <location>
        <begin position="22"/>
        <end position="397"/>
    </location>
</feature>